<dbReference type="InterPro" id="IPR050557">
    <property type="entry name" value="RTX_toxin/Mannuronan_C5-epim"/>
</dbReference>
<dbReference type="SMART" id="SM00327">
    <property type="entry name" value="VWA"/>
    <property type="match status" value="1"/>
</dbReference>
<dbReference type="Gene3D" id="3.40.50.410">
    <property type="entry name" value="von Willebrand factor, type A domain"/>
    <property type="match status" value="1"/>
</dbReference>
<dbReference type="Pfam" id="PF00353">
    <property type="entry name" value="HemolysinCabind"/>
    <property type="match status" value="4"/>
</dbReference>
<comment type="caution">
    <text evidence="6">The sequence shown here is derived from an EMBL/GenBank/DDBJ whole genome shotgun (WGS) entry which is preliminary data.</text>
</comment>
<keyword evidence="2" id="KW-0964">Secreted</keyword>
<dbReference type="SMART" id="SM00736">
    <property type="entry name" value="CADG"/>
    <property type="match status" value="2"/>
</dbReference>
<dbReference type="InterPro" id="IPR047777">
    <property type="entry name" value="LapA-like_RM"/>
</dbReference>
<dbReference type="Proteomes" id="UP000044098">
    <property type="component" value="Unassembled WGS sequence"/>
</dbReference>
<organism evidence="6 7">
    <name type="scientific">Achromobacter aegrifaciens</name>
    <dbReference type="NCBI Taxonomy" id="1287736"/>
    <lineage>
        <taxon>Bacteria</taxon>
        <taxon>Pseudomonadati</taxon>
        <taxon>Pseudomonadota</taxon>
        <taxon>Betaproteobacteria</taxon>
        <taxon>Burkholderiales</taxon>
        <taxon>Alcaligenaceae</taxon>
        <taxon>Achromobacter</taxon>
    </lineage>
</organism>
<dbReference type="SUPFAM" id="SSF49313">
    <property type="entry name" value="Cadherin-like"/>
    <property type="match status" value="2"/>
</dbReference>
<dbReference type="SUPFAM" id="SSF51120">
    <property type="entry name" value="beta-Roll"/>
    <property type="match status" value="1"/>
</dbReference>
<feature type="domain" description="Cadherin" evidence="5">
    <location>
        <begin position="605"/>
        <end position="721"/>
    </location>
</feature>
<dbReference type="InterPro" id="IPR010221">
    <property type="entry name" value="VCBS_dom"/>
</dbReference>
<dbReference type="CDD" id="cd00198">
    <property type="entry name" value="vWFA"/>
    <property type="match status" value="1"/>
</dbReference>
<dbReference type="NCBIfam" id="TIGR01965">
    <property type="entry name" value="VCBS_repeat"/>
    <property type="match status" value="3"/>
</dbReference>
<evidence type="ECO:0000259" key="4">
    <source>
        <dbReference type="PROSITE" id="PS50234"/>
    </source>
</evidence>
<dbReference type="InterPro" id="IPR011049">
    <property type="entry name" value="Serralysin-like_metalloprot_C"/>
</dbReference>
<dbReference type="GO" id="GO:0007156">
    <property type="term" value="P:homophilic cell adhesion via plasma membrane adhesion molecules"/>
    <property type="evidence" value="ECO:0007669"/>
    <property type="project" value="InterPro"/>
</dbReference>
<comment type="subcellular location">
    <subcellularLocation>
        <location evidence="1">Secreted</location>
    </subcellularLocation>
</comment>
<dbReference type="SUPFAM" id="SSF53300">
    <property type="entry name" value="vWA-like"/>
    <property type="match status" value="1"/>
</dbReference>
<dbReference type="Gene3D" id="2.150.10.10">
    <property type="entry name" value="Serralysin-like metalloprotease, C-terminal"/>
    <property type="match status" value="1"/>
</dbReference>
<protein>
    <submittedName>
        <fullName evidence="6">Hemolysin IA</fullName>
    </submittedName>
</protein>
<evidence type="ECO:0000256" key="3">
    <source>
        <dbReference type="SAM" id="MobiDB-lite"/>
    </source>
</evidence>
<feature type="domain" description="VWFA" evidence="4">
    <location>
        <begin position="979"/>
        <end position="1135"/>
    </location>
</feature>
<dbReference type="InterPro" id="IPR002035">
    <property type="entry name" value="VWF_A"/>
</dbReference>
<dbReference type="PROSITE" id="PS50268">
    <property type="entry name" value="CADHERIN_2"/>
    <property type="match status" value="1"/>
</dbReference>
<feature type="region of interest" description="Disordered" evidence="3">
    <location>
        <begin position="593"/>
        <end position="623"/>
    </location>
</feature>
<dbReference type="InterPro" id="IPR013783">
    <property type="entry name" value="Ig-like_fold"/>
</dbReference>
<dbReference type="InterPro" id="IPR015919">
    <property type="entry name" value="Cadherin-like_sf"/>
</dbReference>
<dbReference type="Pfam" id="PF17892">
    <property type="entry name" value="Cadherin_5"/>
    <property type="match status" value="1"/>
</dbReference>
<dbReference type="PROSITE" id="PS00330">
    <property type="entry name" value="HEMOLYSIN_CALCIUM"/>
    <property type="match status" value="2"/>
</dbReference>
<evidence type="ECO:0000256" key="1">
    <source>
        <dbReference type="ARBA" id="ARBA00004613"/>
    </source>
</evidence>
<dbReference type="PROSITE" id="PS50234">
    <property type="entry name" value="VWFA"/>
    <property type="match status" value="1"/>
</dbReference>
<evidence type="ECO:0000259" key="5">
    <source>
        <dbReference type="PROSITE" id="PS50268"/>
    </source>
</evidence>
<dbReference type="Pfam" id="PF17963">
    <property type="entry name" value="Big_9"/>
    <property type="match status" value="3"/>
</dbReference>
<dbReference type="PANTHER" id="PTHR38340:SF1">
    <property type="entry name" value="S-LAYER PROTEIN"/>
    <property type="match status" value="1"/>
</dbReference>
<name>A0AAD2J5J2_ACHAE</name>
<dbReference type="GO" id="GO:0005509">
    <property type="term" value="F:calcium ion binding"/>
    <property type="evidence" value="ECO:0007669"/>
    <property type="project" value="InterPro"/>
</dbReference>
<evidence type="ECO:0000256" key="2">
    <source>
        <dbReference type="ARBA" id="ARBA00022525"/>
    </source>
</evidence>
<dbReference type="NCBIfam" id="TIGR03661">
    <property type="entry name" value="T1SS_VCA0849"/>
    <property type="match status" value="1"/>
</dbReference>
<dbReference type="InterPro" id="IPR041690">
    <property type="entry name" value="Cadherin_5"/>
</dbReference>
<dbReference type="InterPro" id="IPR001343">
    <property type="entry name" value="Hemolysn_Ca-bd"/>
</dbReference>
<dbReference type="InterPro" id="IPR002126">
    <property type="entry name" value="Cadherin-like_dom"/>
</dbReference>
<dbReference type="InterPro" id="IPR018511">
    <property type="entry name" value="Hemolysin-typ_Ca-bd_CS"/>
</dbReference>
<dbReference type="CDD" id="cd11304">
    <property type="entry name" value="Cadherin_repeat"/>
    <property type="match status" value="2"/>
</dbReference>
<dbReference type="PANTHER" id="PTHR38340">
    <property type="entry name" value="S-LAYER PROTEIN"/>
    <property type="match status" value="1"/>
</dbReference>
<dbReference type="PRINTS" id="PR00313">
    <property type="entry name" value="CABNDNGRPT"/>
</dbReference>
<feature type="compositionally biased region" description="Polar residues" evidence="3">
    <location>
        <begin position="171"/>
        <end position="181"/>
    </location>
</feature>
<dbReference type="NCBIfam" id="NF033682">
    <property type="entry name" value="retention_LapA"/>
    <property type="match status" value="1"/>
</dbReference>
<feature type="region of interest" description="Disordered" evidence="3">
    <location>
        <begin position="380"/>
        <end position="405"/>
    </location>
</feature>
<evidence type="ECO:0000313" key="7">
    <source>
        <dbReference type="Proteomes" id="UP000044098"/>
    </source>
</evidence>
<proteinExistence type="predicted"/>
<dbReference type="Pfam" id="PF05345">
    <property type="entry name" value="He_PIG"/>
    <property type="match status" value="2"/>
</dbReference>
<dbReference type="Gene3D" id="2.60.40.10">
    <property type="entry name" value="Immunoglobulins"/>
    <property type="match status" value="2"/>
</dbReference>
<accession>A0AAD2J5J2</accession>
<dbReference type="GO" id="GO:0005576">
    <property type="term" value="C:extracellular region"/>
    <property type="evidence" value="ECO:0007669"/>
    <property type="project" value="UniProtKB-SubCell"/>
</dbReference>
<sequence>MANTSAAIVNEISGRAWLRHGDGSLTELHLGSKVSAGSDVVTASGATVSLQVENGMPIVIGENHEVALSSEITAPLADASEAAVTPPSGADSDRLLAALRDDRDPFDELDPTAAVMAGGGNADGSSFVRLARILETTTPLDQAYLPLNHGDSILPRVPGAGLVDNGDNDETATSVAANNPPNARDDVGSGDQNSQVRGNLLDNDTDPDGNSLAISSVGNHPMVPGGVAISGSNGGTFIVLPDGNYVFTPGSAYTHLANGETSTTTISYTVTDSSGATSTATVVVTITGTNDGPASTAIAGTASIDAQAGVSYNVSGHFSDPDSNDKLTYTATGLPPGLSIDPNTGIITGTIDHSASHGGNNGVYNVTVTATDPAGATTSQKFDWDVTNPAPTAAADLGSTDEDSTLSVNARNGVLANDRDQDGDTLAVSQVNGSTAHVGSPVPGSVGGTFTLNPDGSYTFHPGTAFQYLAAGEKAYTSIIYTVSDGEGGTSTATLTVEVTGTNDGPASSAVAGTASIDAQAGVSYNVSGHFSDPDSNDKLTYTATGLPPGLSIDPNTGIITGTIDHSASHGGNNGVYNVTVTATDPAGATTSQKFDWDVTNPAPTAAADLGSTDEDSTLSVNAGNGVLANDRDQDGDTLAVSQVNGSTAHVGSPVPGSGGGTFTLNPDGSYTFHPGTAFQYLAAGEKTYTSITYTVSDGEGGTTTATLTVEVTGANDGPVLQAQVNQALEGHSASGSVLAGATDAESDVLTVIDFTINGAKYAAGSTAIIAGIGTLVINADGGYSFTPGANWNGRVPPITYTVTDGATTTVSRLDVDVLPVNDAPVSQDGSGNVAEGKTYVFGANDFVFSDPAEGHSMKSVIIDSLPTGGTLLLNGRPVTQGQEISAEDLVRGKLVFEPNAADAGENAGASFNFRVKDTGGNANGGQDTSDPHTFKLHTDQILGGHNGNETIKGGSGDDVLLGDQGGVQKTVTPGTSYNIAVVLDLSESMGYYWGSGSARETRLATAKKALKALLENQLATHDGTINVSLITFQKGSAKQLKTISDLTHDNVDEIVNTLLGLRADGYTPYGAAFHEAKNWFDRQPTVDGHGKPYENRTYFVTDGNPTAEKKYNRDAEFNKLAKVSDVRAIGIGSGISPLVLDKYDNTAGSQVVQKPSDLETTLVGSKTTDEPVPVGNDKLHGGDGADILFADAINTDRLPWGVNGNPAKPTDQPDGSGLDALKQFLSLKNGALPTDAELHKFISDNHGLLDVQGDMRGGNDELHGGNGNDILYGQGGNDILHGDDGNDMLYGGTGNDSLRGGAGNDSLIGGQGDDILYGDGGNDTFKWALGDQGTTAQPAVDTIKDFSKATIAEGGDVLDLKDLLVGEKDDNLSQYLNFKQDPANSNHTLVEINTQGKLGSQGADQKIVLENVDLTHDANGQAMSNQAIINDLLQKGKLSVDHA</sequence>
<dbReference type="InterPro" id="IPR006644">
    <property type="entry name" value="Cadg"/>
</dbReference>
<gene>
    <name evidence="6" type="primary">apxIA_2</name>
    <name evidence="6" type="ORF">ERS370000_05861</name>
</gene>
<dbReference type="GO" id="GO:0016020">
    <property type="term" value="C:membrane"/>
    <property type="evidence" value="ECO:0007669"/>
    <property type="project" value="InterPro"/>
</dbReference>
<dbReference type="Pfam" id="PF13519">
    <property type="entry name" value="VWA_2"/>
    <property type="match status" value="1"/>
</dbReference>
<dbReference type="InterPro" id="IPR036465">
    <property type="entry name" value="vWFA_dom_sf"/>
</dbReference>
<dbReference type="NCBIfam" id="NF012211">
    <property type="entry name" value="tand_rpt_95"/>
    <property type="match status" value="4"/>
</dbReference>
<dbReference type="EMBL" id="CYTK01000015">
    <property type="protein sequence ID" value="CUJ76229.1"/>
    <property type="molecule type" value="Genomic_DNA"/>
</dbReference>
<feature type="region of interest" description="Disordered" evidence="3">
    <location>
        <begin position="158"/>
        <end position="210"/>
    </location>
</feature>
<dbReference type="RefSeq" id="WP_054458564.1">
    <property type="nucleotide sequence ID" value="NZ_CYTK01000015.1"/>
</dbReference>
<dbReference type="Gene3D" id="2.60.40.1200">
    <property type="match status" value="1"/>
</dbReference>
<reference evidence="6 7" key="1">
    <citation type="submission" date="2015-09" db="EMBL/GenBank/DDBJ databases">
        <authorList>
            <consortium name="Pathogen Informatics"/>
        </authorList>
    </citation>
    <scope>NUCLEOTIDE SEQUENCE [LARGE SCALE GENOMIC DNA]</scope>
    <source>
        <strain evidence="6 7">2789STDY5608625</strain>
    </source>
</reference>
<evidence type="ECO:0000313" key="6">
    <source>
        <dbReference type="EMBL" id="CUJ76229.1"/>
    </source>
</evidence>
<dbReference type="InterPro" id="IPR019960">
    <property type="entry name" value="T1SS_VCA0849"/>
</dbReference>